<keyword evidence="3" id="KW-0479">Metal-binding</keyword>
<dbReference type="InterPro" id="IPR003265">
    <property type="entry name" value="HhH-GPD_domain"/>
</dbReference>
<keyword evidence="13" id="KW-0540">Nuclease</keyword>
<keyword evidence="4" id="KW-0227">DNA damage</keyword>
<dbReference type="CDD" id="cd00056">
    <property type="entry name" value="ENDO3c"/>
    <property type="match status" value="1"/>
</dbReference>
<feature type="domain" description="Helix-hairpin-helix DNA-binding motif class 1" evidence="11">
    <location>
        <begin position="146"/>
        <end position="165"/>
    </location>
</feature>
<dbReference type="GO" id="GO:0003677">
    <property type="term" value="F:DNA binding"/>
    <property type="evidence" value="ECO:0007669"/>
    <property type="project" value="InterPro"/>
</dbReference>
<dbReference type="SMART" id="SM00278">
    <property type="entry name" value="HhH1"/>
    <property type="match status" value="1"/>
</dbReference>
<keyword evidence="2" id="KW-0004">4Fe-4S</keyword>
<keyword evidence="8" id="KW-0234">DNA repair</keyword>
<dbReference type="Pfam" id="PF00633">
    <property type="entry name" value="HHH"/>
    <property type="match status" value="1"/>
</dbReference>
<feature type="compositionally biased region" description="Basic and acidic residues" evidence="10">
    <location>
        <begin position="16"/>
        <end position="27"/>
    </location>
</feature>
<evidence type="ECO:0000256" key="1">
    <source>
        <dbReference type="ARBA" id="ARBA00008343"/>
    </source>
</evidence>
<reference evidence="13 14" key="1">
    <citation type="submission" date="2017-09" db="EMBL/GenBank/DDBJ databases">
        <title>Depth-based differentiation of microbial function through sediment-hosted aquifers and enrichment of novel symbionts in the deep terrestrial subsurface.</title>
        <authorList>
            <person name="Probst A.J."/>
            <person name="Ladd B."/>
            <person name="Jarett J.K."/>
            <person name="Geller-Mcgrath D.E."/>
            <person name="Sieber C.M."/>
            <person name="Emerson J.B."/>
            <person name="Anantharaman K."/>
            <person name="Thomas B.C."/>
            <person name="Malmstrom R."/>
            <person name="Stieglmeier M."/>
            <person name="Klingl A."/>
            <person name="Woyke T."/>
            <person name="Ryan C.M."/>
            <person name="Banfield J.F."/>
        </authorList>
    </citation>
    <scope>NUCLEOTIDE SEQUENCE [LARGE SCALE GENOMIC DNA]</scope>
    <source>
        <strain evidence="13">CG23_combo_of_CG06-09_8_20_14_all_41_10</strain>
    </source>
</reference>
<dbReference type="GO" id="GO:0019104">
    <property type="term" value="F:DNA N-glycosylase activity"/>
    <property type="evidence" value="ECO:0007669"/>
    <property type="project" value="UniProtKB-ARBA"/>
</dbReference>
<evidence type="ECO:0000256" key="6">
    <source>
        <dbReference type="ARBA" id="ARBA00023004"/>
    </source>
</evidence>
<dbReference type="GO" id="GO:0046872">
    <property type="term" value="F:metal ion binding"/>
    <property type="evidence" value="ECO:0007669"/>
    <property type="project" value="UniProtKB-KW"/>
</dbReference>
<dbReference type="InterPro" id="IPR023170">
    <property type="entry name" value="HhH_base_excis_C"/>
</dbReference>
<dbReference type="InterPro" id="IPR003583">
    <property type="entry name" value="Hlx-hairpin-Hlx_DNA-bd_motif"/>
</dbReference>
<evidence type="ECO:0000256" key="9">
    <source>
        <dbReference type="ARBA" id="ARBA00023295"/>
    </source>
</evidence>
<evidence type="ECO:0000256" key="4">
    <source>
        <dbReference type="ARBA" id="ARBA00022763"/>
    </source>
</evidence>
<evidence type="ECO:0000313" key="14">
    <source>
        <dbReference type="Proteomes" id="UP000231292"/>
    </source>
</evidence>
<dbReference type="Proteomes" id="UP000231292">
    <property type="component" value="Unassembled WGS sequence"/>
</dbReference>
<dbReference type="PIRSF" id="PIRSF001435">
    <property type="entry name" value="Nth"/>
    <property type="match status" value="1"/>
</dbReference>
<dbReference type="Gene3D" id="1.10.1670.10">
    <property type="entry name" value="Helix-hairpin-Helix base-excision DNA repair enzymes (C-terminal)"/>
    <property type="match status" value="1"/>
</dbReference>
<evidence type="ECO:0000256" key="5">
    <source>
        <dbReference type="ARBA" id="ARBA00022801"/>
    </source>
</evidence>
<accession>A0A2G9YJ21</accession>
<dbReference type="Gene3D" id="1.10.340.30">
    <property type="entry name" value="Hypothetical protein, domain 2"/>
    <property type="match status" value="1"/>
</dbReference>
<comment type="caution">
    <text evidence="13">The sequence shown here is derived from an EMBL/GenBank/DDBJ whole genome shotgun (WGS) entry which is preliminary data.</text>
</comment>
<dbReference type="GO" id="GO:0004519">
    <property type="term" value="F:endonuclease activity"/>
    <property type="evidence" value="ECO:0007669"/>
    <property type="project" value="UniProtKB-KW"/>
</dbReference>
<dbReference type="GO" id="GO:0051539">
    <property type="term" value="F:4 iron, 4 sulfur cluster binding"/>
    <property type="evidence" value="ECO:0007669"/>
    <property type="project" value="UniProtKB-KW"/>
</dbReference>
<dbReference type="AlphaFoldDB" id="A0A2G9YJ21"/>
<evidence type="ECO:0000256" key="10">
    <source>
        <dbReference type="SAM" id="MobiDB-lite"/>
    </source>
</evidence>
<evidence type="ECO:0000259" key="12">
    <source>
        <dbReference type="SMART" id="SM00478"/>
    </source>
</evidence>
<keyword evidence="6" id="KW-0408">Iron</keyword>
<keyword evidence="13" id="KW-0255">Endonuclease</keyword>
<gene>
    <name evidence="13" type="ORF">COX41_03940</name>
</gene>
<evidence type="ECO:0000256" key="7">
    <source>
        <dbReference type="ARBA" id="ARBA00023014"/>
    </source>
</evidence>
<name>A0A2G9YJ21_9BACT</name>
<dbReference type="SMART" id="SM00478">
    <property type="entry name" value="ENDO3c"/>
    <property type="match status" value="1"/>
</dbReference>
<comment type="similarity">
    <text evidence="1">Belongs to the Nth/MutY family.</text>
</comment>
<keyword evidence="5" id="KW-0378">Hydrolase</keyword>
<keyword evidence="9" id="KW-0326">Glycosidase</keyword>
<sequence>MVQPRPFNDSTPLTIDTERSRTKSRDEAAGLKRKLKLIYHKALSCLGPQHWWPGDSPFEVMVGAILTQNTNWFNVEKAIKNLKDHNLLNYKRLYNLSDGKLAKLIRSAGYYNIKAKRLKNFLKFFSERCQGDIKRMSLAGTEALREDLLKVNGIGPETADSILLYALNKPVFVVDAYTKRIFFRHGLIKENAAYEEIQDLFMQFLRKDVELFNEYHALLVRIGKDFCLKHKPRCRLCPLEE</sequence>
<dbReference type="PANTHER" id="PTHR10359:SF19">
    <property type="entry name" value="DNA REPAIR GLYCOSYLASE MJ1434-RELATED"/>
    <property type="match status" value="1"/>
</dbReference>
<organism evidence="13 14">
    <name type="scientific">Candidatus Sherwoodlollariibacterium unditelluris</name>
    <dbReference type="NCBI Taxonomy" id="1974757"/>
    <lineage>
        <taxon>Bacteria</taxon>
        <taxon>Pseudomonadati</taxon>
        <taxon>Candidatus Omnitrophota</taxon>
        <taxon>Candidatus Sherwoodlollariibacterium</taxon>
    </lineage>
</organism>
<keyword evidence="7" id="KW-0411">Iron-sulfur</keyword>
<evidence type="ECO:0000256" key="8">
    <source>
        <dbReference type="ARBA" id="ARBA00023204"/>
    </source>
</evidence>
<feature type="region of interest" description="Disordered" evidence="10">
    <location>
        <begin position="1"/>
        <end position="27"/>
    </location>
</feature>
<evidence type="ECO:0000256" key="3">
    <source>
        <dbReference type="ARBA" id="ARBA00022723"/>
    </source>
</evidence>
<dbReference type="InterPro" id="IPR011257">
    <property type="entry name" value="DNA_glycosylase"/>
</dbReference>
<evidence type="ECO:0000256" key="2">
    <source>
        <dbReference type="ARBA" id="ARBA00022485"/>
    </source>
</evidence>
<dbReference type="EMBL" id="PCRK01000096">
    <property type="protein sequence ID" value="PIP19240.1"/>
    <property type="molecule type" value="Genomic_DNA"/>
</dbReference>
<dbReference type="InterPro" id="IPR000445">
    <property type="entry name" value="HhH_motif"/>
</dbReference>
<dbReference type="PANTHER" id="PTHR10359">
    <property type="entry name" value="A/G-SPECIFIC ADENINE GLYCOSYLASE/ENDONUCLEASE III"/>
    <property type="match status" value="1"/>
</dbReference>
<feature type="domain" description="HhH-GPD" evidence="12">
    <location>
        <begin position="66"/>
        <end position="225"/>
    </location>
</feature>
<evidence type="ECO:0000313" key="13">
    <source>
        <dbReference type="EMBL" id="PIP19240.1"/>
    </source>
</evidence>
<dbReference type="Pfam" id="PF00730">
    <property type="entry name" value="HhH-GPD"/>
    <property type="match status" value="1"/>
</dbReference>
<dbReference type="GO" id="GO:0006284">
    <property type="term" value="P:base-excision repair"/>
    <property type="evidence" value="ECO:0007669"/>
    <property type="project" value="InterPro"/>
</dbReference>
<proteinExistence type="inferred from homology"/>
<evidence type="ECO:0000259" key="11">
    <source>
        <dbReference type="SMART" id="SM00278"/>
    </source>
</evidence>
<protein>
    <submittedName>
        <fullName evidence="13">Endonuclease</fullName>
    </submittedName>
</protein>
<dbReference type="SUPFAM" id="SSF48150">
    <property type="entry name" value="DNA-glycosylase"/>
    <property type="match status" value="1"/>
</dbReference>